<dbReference type="InterPro" id="IPR036249">
    <property type="entry name" value="Thioredoxin-like_sf"/>
</dbReference>
<evidence type="ECO:0000313" key="2">
    <source>
        <dbReference type="EMBL" id="HIZ24561.1"/>
    </source>
</evidence>
<reference evidence="2" key="1">
    <citation type="journal article" date="2021" name="PeerJ">
        <title>Extensive microbial diversity within the chicken gut microbiome revealed by metagenomics and culture.</title>
        <authorList>
            <person name="Gilroy R."/>
            <person name="Ravi A."/>
            <person name="Getino M."/>
            <person name="Pursley I."/>
            <person name="Horton D.L."/>
            <person name="Alikhan N.F."/>
            <person name="Baker D."/>
            <person name="Gharbi K."/>
            <person name="Hall N."/>
            <person name="Watson M."/>
            <person name="Adriaenssens E.M."/>
            <person name="Foster-Nyarko E."/>
            <person name="Jarju S."/>
            <person name="Secka A."/>
            <person name="Antonio M."/>
            <person name="Oren A."/>
            <person name="Chaudhuri R.R."/>
            <person name="La Ragione R."/>
            <person name="Hildebrand F."/>
            <person name="Pallen M.J."/>
        </authorList>
    </citation>
    <scope>NUCLEOTIDE SEQUENCE</scope>
    <source>
        <strain evidence="2">CHK33-5263</strain>
    </source>
</reference>
<dbReference type="PANTHER" id="PTHR42852">
    <property type="entry name" value="THIOL:DISULFIDE INTERCHANGE PROTEIN DSBE"/>
    <property type="match status" value="1"/>
</dbReference>
<dbReference type="AlphaFoldDB" id="A0A9D2DWC9"/>
<dbReference type="Gene3D" id="3.40.30.10">
    <property type="entry name" value="Glutaredoxin"/>
    <property type="match status" value="1"/>
</dbReference>
<dbReference type="GO" id="GO:0016491">
    <property type="term" value="F:oxidoreductase activity"/>
    <property type="evidence" value="ECO:0007669"/>
    <property type="project" value="InterPro"/>
</dbReference>
<protein>
    <submittedName>
        <fullName evidence="2">TlpA family protein disulfide reductase</fullName>
    </submittedName>
</protein>
<name>A0A9D2DWC9_9FIRM</name>
<dbReference type="InterPro" id="IPR050553">
    <property type="entry name" value="Thioredoxin_ResA/DsbE_sf"/>
</dbReference>
<evidence type="ECO:0000313" key="3">
    <source>
        <dbReference type="Proteomes" id="UP000824044"/>
    </source>
</evidence>
<dbReference type="CDD" id="cd02966">
    <property type="entry name" value="TlpA_like_family"/>
    <property type="match status" value="1"/>
</dbReference>
<dbReference type="Pfam" id="PF08534">
    <property type="entry name" value="Redoxin"/>
    <property type="match status" value="1"/>
</dbReference>
<feature type="domain" description="Thioredoxin" evidence="1">
    <location>
        <begin position="13"/>
        <end position="166"/>
    </location>
</feature>
<proteinExistence type="predicted"/>
<comment type="caution">
    <text evidence="2">The sequence shown here is derived from an EMBL/GenBank/DDBJ whole genome shotgun (WGS) entry which is preliminary data.</text>
</comment>
<dbReference type="InterPro" id="IPR013766">
    <property type="entry name" value="Thioredoxin_domain"/>
</dbReference>
<organism evidence="2 3">
    <name type="scientific">Candidatus Gallimonas intestinigallinarum</name>
    <dbReference type="NCBI Taxonomy" id="2838604"/>
    <lineage>
        <taxon>Bacteria</taxon>
        <taxon>Bacillati</taxon>
        <taxon>Bacillota</taxon>
        <taxon>Clostridia</taxon>
        <taxon>Candidatus Gallimonas</taxon>
    </lineage>
</organism>
<dbReference type="EMBL" id="DXBS01000072">
    <property type="protein sequence ID" value="HIZ24561.1"/>
    <property type="molecule type" value="Genomic_DNA"/>
</dbReference>
<dbReference type="SUPFAM" id="SSF52833">
    <property type="entry name" value="Thioredoxin-like"/>
    <property type="match status" value="1"/>
</dbReference>
<gene>
    <name evidence="2" type="ORF">H9812_03685</name>
</gene>
<dbReference type="Proteomes" id="UP000824044">
    <property type="component" value="Unassembled WGS sequence"/>
</dbReference>
<dbReference type="PROSITE" id="PS51352">
    <property type="entry name" value="THIOREDOXIN_2"/>
    <property type="match status" value="1"/>
</dbReference>
<accession>A0A9D2DWC9</accession>
<reference evidence="2" key="2">
    <citation type="submission" date="2021-04" db="EMBL/GenBank/DDBJ databases">
        <authorList>
            <person name="Gilroy R."/>
        </authorList>
    </citation>
    <scope>NUCLEOTIDE SEQUENCE</scope>
    <source>
        <strain evidence="2">CHK33-5263</strain>
    </source>
</reference>
<dbReference type="InterPro" id="IPR013740">
    <property type="entry name" value="Redoxin"/>
</dbReference>
<dbReference type="PANTHER" id="PTHR42852:SF17">
    <property type="entry name" value="THIOREDOXIN-LIKE PROTEIN HI_1115"/>
    <property type="match status" value="1"/>
</dbReference>
<evidence type="ECO:0000259" key="1">
    <source>
        <dbReference type="PROSITE" id="PS51352"/>
    </source>
</evidence>
<sequence length="166" mass="17828">MACDKEVSDAGEAPDGSVCPDFTVQIYDNATGELTERTYSPSDSRGKVTVINFWGTWCPYCIMELPDFDQVAREDPDVTIVAVHSISSKEDAPAYISANYADSNIVFAQDSVQAADGARQDVCTLLGGRGSYPRTIILDSEGVITFEKTGMISAQALAEAIAQAKE</sequence>